<keyword evidence="6" id="KW-0645">Protease</keyword>
<dbReference type="EMBL" id="CP003746">
    <property type="protein sequence ID" value="AFU98613.1"/>
    <property type="molecule type" value="Genomic_DNA"/>
</dbReference>
<dbReference type="Gene3D" id="2.60.410.10">
    <property type="entry name" value="D-Ala-D-Ala carboxypeptidase, C-terminal domain"/>
    <property type="match status" value="1"/>
</dbReference>
<dbReference type="STRING" id="1117647.M5M_07090"/>
<feature type="domain" description="Peptidase S11 D-Ala-D-Ala carboxypeptidase A C-terminal" evidence="17">
    <location>
        <begin position="277"/>
        <end position="367"/>
    </location>
</feature>
<dbReference type="EC" id="3.4.16.4" evidence="4"/>
<dbReference type="Gene3D" id="3.40.710.10">
    <property type="entry name" value="DD-peptidase/beta-lactamase superfamily"/>
    <property type="match status" value="1"/>
</dbReference>
<evidence type="ECO:0000313" key="18">
    <source>
        <dbReference type="EMBL" id="AFU98613.1"/>
    </source>
</evidence>
<evidence type="ECO:0000256" key="12">
    <source>
        <dbReference type="ARBA" id="ARBA00034000"/>
    </source>
</evidence>
<dbReference type="Proteomes" id="UP000000466">
    <property type="component" value="Chromosome"/>
</dbReference>
<gene>
    <name evidence="18" type="ordered locus">M5M_07090</name>
</gene>
<comment type="similarity">
    <text evidence="3 15">Belongs to the peptidase S11 family.</text>
</comment>
<evidence type="ECO:0000313" key="19">
    <source>
        <dbReference type="Proteomes" id="UP000000466"/>
    </source>
</evidence>
<feature type="binding site" evidence="14">
    <location>
        <position position="227"/>
    </location>
    <ligand>
        <name>substrate</name>
    </ligand>
</feature>
<evidence type="ECO:0000256" key="1">
    <source>
        <dbReference type="ARBA" id="ARBA00003217"/>
    </source>
</evidence>
<evidence type="ECO:0000256" key="7">
    <source>
        <dbReference type="ARBA" id="ARBA00022729"/>
    </source>
</evidence>
<evidence type="ECO:0000256" key="11">
    <source>
        <dbReference type="ARBA" id="ARBA00023316"/>
    </source>
</evidence>
<evidence type="ECO:0000259" key="17">
    <source>
        <dbReference type="SMART" id="SM00936"/>
    </source>
</evidence>
<dbReference type="HOGENOM" id="CLU_027070_8_1_6"/>
<comment type="function">
    <text evidence="1">Removes C-terminal D-alanyl residues from sugar-peptide cell wall precursors.</text>
</comment>
<evidence type="ECO:0000256" key="3">
    <source>
        <dbReference type="ARBA" id="ARBA00007164"/>
    </source>
</evidence>
<evidence type="ECO:0000256" key="10">
    <source>
        <dbReference type="ARBA" id="ARBA00022984"/>
    </source>
</evidence>
<dbReference type="UniPathway" id="UPA00219"/>
<evidence type="ECO:0000256" key="2">
    <source>
        <dbReference type="ARBA" id="ARBA00004752"/>
    </source>
</evidence>
<dbReference type="PANTHER" id="PTHR21581">
    <property type="entry name" value="D-ALANYL-D-ALANINE CARBOXYPEPTIDASE"/>
    <property type="match status" value="1"/>
</dbReference>
<evidence type="ECO:0000256" key="4">
    <source>
        <dbReference type="ARBA" id="ARBA00012448"/>
    </source>
</evidence>
<evidence type="ECO:0000256" key="5">
    <source>
        <dbReference type="ARBA" id="ARBA00022645"/>
    </source>
</evidence>
<reference evidence="18 19" key="1">
    <citation type="journal article" date="2013" name="Genome Announc.">
        <title>Complete genome sequence of Simiduia agarivorans SA1(T), a marine bacterium able to degrade a variety of polysaccharides.</title>
        <authorList>
            <person name="Lin S.Y."/>
            <person name="Shieh W.Y."/>
            <person name="Chen J.S."/>
            <person name="Tang S.L."/>
        </authorList>
    </citation>
    <scope>NUCLEOTIDE SEQUENCE [LARGE SCALE GENOMIC DNA]</scope>
    <source>
        <strain evidence="19">DSM 21679 / JCM 13881 / BCRC 17597 / SA1</strain>
    </source>
</reference>
<dbReference type="SMART" id="SM00936">
    <property type="entry name" value="PBP5_C"/>
    <property type="match status" value="1"/>
</dbReference>
<keyword evidence="9" id="KW-0133">Cell shape</keyword>
<feature type="active site" description="Proton acceptor" evidence="13">
    <location>
        <position position="63"/>
    </location>
</feature>
<keyword evidence="8" id="KW-0378">Hydrolase</keyword>
<evidence type="ECO:0000256" key="8">
    <source>
        <dbReference type="ARBA" id="ARBA00022801"/>
    </source>
</evidence>
<dbReference type="OrthoDB" id="9795979at2"/>
<comment type="pathway">
    <text evidence="2">Cell wall biogenesis; peptidoglycan biosynthesis.</text>
</comment>
<keyword evidence="7 16" id="KW-0732">Signal</keyword>
<dbReference type="AlphaFoldDB" id="K4KKP3"/>
<dbReference type="KEGG" id="saga:M5M_07090"/>
<evidence type="ECO:0000256" key="15">
    <source>
        <dbReference type="RuleBase" id="RU004016"/>
    </source>
</evidence>
<dbReference type="Pfam" id="PF07943">
    <property type="entry name" value="PBP5_C"/>
    <property type="match status" value="1"/>
</dbReference>
<feature type="active site" evidence="13">
    <location>
        <position position="120"/>
    </location>
</feature>
<evidence type="ECO:0000256" key="9">
    <source>
        <dbReference type="ARBA" id="ARBA00022960"/>
    </source>
</evidence>
<dbReference type="GO" id="GO:0009252">
    <property type="term" value="P:peptidoglycan biosynthetic process"/>
    <property type="evidence" value="ECO:0007669"/>
    <property type="project" value="UniProtKB-UniPathway"/>
</dbReference>
<dbReference type="GO" id="GO:0009002">
    <property type="term" value="F:serine-type D-Ala-D-Ala carboxypeptidase activity"/>
    <property type="evidence" value="ECO:0007669"/>
    <property type="project" value="UniProtKB-EC"/>
</dbReference>
<protein>
    <recommendedName>
        <fullName evidence="4">serine-type D-Ala-D-Ala carboxypeptidase</fullName>
        <ecNumber evidence="4">3.4.16.4</ecNumber>
    </recommendedName>
</protein>
<feature type="signal peptide" evidence="16">
    <location>
        <begin position="1"/>
        <end position="20"/>
    </location>
</feature>
<evidence type="ECO:0000256" key="16">
    <source>
        <dbReference type="SAM" id="SignalP"/>
    </source>
</evidence>
<dbReference type="InterPro" id="IPR015956">
    <property type="entry name" value="Peniciliin-bd_prot_C_sf"/>
</dbReference>
<dbReference type="InterPro" id="IPR001967">
    <property type="entry name" value="Peptidase_S11_N"/>
</dbReference>
<keyword evidence="11" id="KW-0961">Cell wall biogenesis/degradation</keyword>
<organism evidence="18 19">
    <name type="scientific">Simiduia agarivorans (strain DSM 21679 / JCM 13881 / BCRC 17597 / SA1)</name>
    <dbReference type="NCBI Taxonomy" id="1117647"/>
    <lineage>
        <taxon>Bacteria</taxon>
        <taxon>Pseudomonadati</taxon>
        <taxon>Pseudomonadota</taxon>
        <taxon>Gammaproteobacteria</taxon>
        <taxon>Cellvibrionales</taxon>
        <taxon>Cellvibrionaceae</taxon>
        <taxon>Simiduia</taxon>
    </lineage>
</organism>
<evidence type="ECO:0000256" key="6">
    <source>
        <dbReference type="ARBA" id="ARBA00022670"/>
    </source>
</evidence>
<accession>K4KKP3</accession>
<dbReference type="GO" id="GO:0008360">
    <property type="term" value="P:regulation of cell shape"/>
    <property type="evidence" value="ECO:0007669"/>
    <property type="project" value="UniProtKB-KW"/>
</dbReference>
<dbReference type="InterPro" id="IPR018044">
    <property type="entry name" value="Peptidase_S11"/>
</dbReference>
<keyword evidence="19" id="KW-1185">Reference proteome</keyword>
<keyword evidence="5 18" id="KW-0121">Carboxypeptidase</keyword>
<dbReference type="InterPro" id="IPR037167">
    <property type="entry name" value="Peptidase_S11_C_sf"/>
</dbReference>
<dbReference type="InterPro" id="IPR012338">
    <property type="entry name" value="Beta-lactam/transpept-like"/>
</dbReference>
<dbReference type="PANTHER" id="PTHR21581:SF6">
    <property type="entry name" value="TRAFFICKING PROTEIN PARTICLE COMPLEX SUBUNIT 12"/>
    <property type="match status" value="1"/>
</dbReference>
<dbReference type="SUPFAM" id="SSF56601">
    <property type="entry name" value="beta-lactamase/transpeptidase-like"/>
    <property type="match status" value="1"/>
</dbReference>
<sequence length="387" mass="41838">MIPHLLAGVFSLTLSAACLAAPALIPAPPQLSSTGYLLMDAGTGKVLVEHNADEQLPPASLTKMMTSYIVSGDIHNGKIREDDLVNISVKAWRMGGSKMFVREGTQVPVIDLLRGVIIQSGNDASVALAEHVAGSESAFADVMNQQAALLGMNNTHYVNATGWPAEGHVTTARDLSILARALINDHPEHYSIYAEKYFTYGAPGENPKTQANRNKLLFTDDSVDGIKTGHTDEAGYCLVSSAKRDNMRLIAVVMGTKSEKARAQESQKLLAYGFRYYQTRKVYPAGEVLSTNRVWGGVEDSVNLTVADAVALTIPRGAGEDLKAEIKIPDVIKAPLQAGQALGSLTISLDGEVLYDKPLTVQQDVPEASFFARLWDGIKLFFFQLFN</sequence>
<dbReference type="eggNOG" id="COG1686">
    <property type="taxonomic scope" value="Bacteria"/>
</dbReference>
<feature type="chain" id="PRO_5003879883" description="serine-type D-Ala-D-Ala carboxypeptidase" evidence="16">
    <location>
        <begin position="21"/>
        <end position="387"/>
    </location>
</feature>
<evidence type="ECO:0000256" key="13">
    <source>
        <dbReference type="PIRSR" id="PIRSR618044-1"/>
    </source>
</evidence>
<comment type="catalytic activity">
    <reaction evidence="12">
        <text>Preferential cleavage: (Ac)2-L-Lys-D-Ala-|-D-Ala. Also transpeptidation of peptidyl-alanyl moieties that are N-acyl substituents of D-alanine.</text>
        <dbReference type="EC" id="3.4.16.4"/>
    </reaction>
</comment>
<name>K4KKP3_SIMAS</name>
<dbReference type="GO" id="GO:0071555">
    <property type="term" value="P:cell wall organization"/>
    <property type="evidence" value="ECO:0007669"/>
    <property type="project" value="UniProtKB-KW"/>
</dbReference>
<dbReference type="GO" id="GO:0006508">
    <property type="term" value="P:proteolysis"/>
    <property type="evidence" value="ECO:0007669"/>
    <property type="project" value="UniProtKB-KW"/>
</dbReference>
<evidence type="ECO:0000256" key="14">
    <source>
        <dbReference type="PIRSR" id="PIRSR618044-2"/>
    </source>
</evidence>
<dbReference type="Pfam" id="PF00768">
    <property type="entry name" value="Peptidase_S11"/>
    <property type="match status" value="1"/>
</dbReference>
<dbReference type="PRINTS" id="PR00725">
    <property type="entry name" value="DADACBPTASE1"/>
</dbReference>
<dbReference type="RefSeq" id="WP_015046786.1">
    <property type="nucleotide sequence ID" value="NC_018868.3"/>
</dbReference>
<keyword evidence="10" id="KW-0573">Peptidoglycan synthesis</keyword>
<feature type="active site" description="Acyl-ester intermediate" evidence="13">
    <location>
        <position position="60"/>
    </location>
</feature>
<dbReference type="SUPFAM" id="SSF69189">
    <property type="entry name" value="Penicillin-binding protein associated domain"/>
    <property type="match status" value="1"/>
</dbReference>
<dbReference type="InterPro" id="IPR012907">
    <property type="entry name" value="Peptidase_S11_C"/>
</dbReference>
<proteinExistence type="inferred from homology"/>